<evidence type="ECO:0000313" key="2">
    <source>
        <dbReference type="EMBL" id="GLQ85752.1"/>
    </source>
</evidence>
<keyword evidence="3" id="KW-1185">Reference proteome</keyword>
<feature type="signal peptide" evidence="1">
    <location>
        <begin position="1"/>
        <end position="26"/>
    </location>
</feature>
<organism evidence="2 3">
    <name type="scientific">Gluconobacter sphaericus NBRC 12467</name>
    <dbReference type="NCBI Taxonomy" id="1307951"/>
    <lineage>
        <taxon>Bacteria</taxon>
        <taxon>Pseudomonadati</taxon>
        <taxon>Pseudomonadota</taxon>
        <taxon>Alphaproteobacteria</taxon>
        <taxon>Acetobacterales</taxon>
        <taxon>Acetobacteraceae</taxon>
        <taxon>Gluconobacter</taxon>
    </lineage>
</organism>
<reference evidence="3" key="1">
    <citation type="journal article" date="2019" name="Int. J. Syst. Evol. Microbiol.">
        <title>The Global Catalogue of Microorganisms (GCM) 10K type strain sequencing project: providing services to taxonomists for standard genome sequencing and annotation.</title>
        <authorList>
            <consortium name="The Broad Institute Genomics Platform"/>
            <consortium name="The Broad Institute Genome Sequencing Center for Infectious Disease"/>
            <person name="Wu L."/>
            <person name="Ma J."/>
        </authorList>
    </citation>
    <scope>NUCLEOTIDE SEQUENCE [LARGE SCALE GENOMIC DNA]</scope>
    <source>
        <strain evidence="3">NBRC 12467</strain>
    </source>
</reference>
<feature type="chain" id="PRO_5041363945" evidence="1">
    <location>
        <begin position="27"/>
        <end position="113"/>
    </location>
</feature>
<dbReference type="Proteomes" id="UP001156708">
    <property type="component" value="Unassembled WGS sequence"/>
</dbReference>
<sequence>MEHFVSNRLAVLSALCPLLFPICAFSQTSPDWLPESGVKSPYSPLAVPTTLHPVTASLSSLLKTGYQITTTTNYAGSEALFTLEKRGQTILCVLTPPNPQTDQNVPTSRCWDL</sequence>
<dbReference type="EMBL" id="BSNZ01000024">
    <property type="protein sequence ID" value="GLQ85752.1"/>
    <property type="molecule type" value="Genomic_DNA"/>
</dbReference>
<evidence type="ECO:0000313" key="3">
    <source>
        <dbReference type="Proteomes" id="UP001156708"/>
    </source>
</evidence>
<comment type="caution">
    <text evidence="2">The sequence shown here is derived from an EMBL/GenBank/DDBJ whole genome shotgun (WGS) entry which is preliminary data.</text>
</comment>
<name>A0AA37SLC5_9PROT</name>
<evidence type="ECO:0000256" key="1">
    <source>
        <dbReference type="SAM" id="SignalP"/>
    </source>
</evidence>
<proteinExistence type="predicted"/>
<protein>
    <submittedName>
        <fullName evidence="2">Uncharacterized protein</fullName>
    </submittedName>
</protein>
<dbReference type="AlphaFoldDB" id="A0AA37SLC5"/>
<accession>A0AA37SLC5</accession>
<keyword evidence="1" id="KW-0732">Signal</keyword>
<gene>
    <name evidence="2" type="ORF">GCM10007872_26620</name>
</gene>